<feature type="transmembrane region" description="Helical" evidence="6">
    <location>
        <begin position="77"/>
        <end position="100"/>
    </location>
</feature>
<feature type="transmembrane region" description="Helical" evidence="6">
    <location>
        <begin position="279"/>
        <end position="302"/>
    </location>
</feature>
<feature type="transmembrane region" description="Helical" evidence="6">
    <location>
        <begin position="314"/>
        <end position="338"/>
    </location>
</feature>
<feature type="transmembrane region" description="Helical" evidence="6">
    <location>
        <begin position="225"/>
        <end position="243"/>
    </location>
</feature>
<feature type="transmembrane region" description="Helical" evidence="6">
    <location>
        <begin position="255"/>
        <end position="273"/>
    </location>
</feature>
<evidence type="ECO:0000313" key="8">
    <source>
        <dbReference type="EMBL" id="AMP14916.1"/>
    </source>
</evidence>
<dbReference type="InterPro" id="IPR020846">
    <property type="entry name" value="MFS_dom"/>
</dbReference>
<dbReference type="PROSITE" id="PS50850">
    <property type="entry name" value="MFS"/>
    <property type="match status" value="1"/>
</dbReference>
<protein>
    <submittedName>
        <fullName evidence="8">Major Facilitator Superfamily protein</fullName>
    </submittedName>
</protein>
<feature type="transmembrane region" description="Helical" evidence="6">
    <location>
        <begin position="143"/>
        <end position="164"/>
    </location>
</feature>
<feature type="domain" description="Major facilitator superfamily (MFS) profile" evidence="7">
    <location>
        <begin position="1"/>
        <end position="370"/>
    </location>
</feature>
<dbReference type="Pfam" id="PF07690">
    <property type="entry name" value="MFS_1"/>
    <property type="match status" value="1"/>
</dbReference>
<evidence type="ECO:0000313" key="9">
    <source>
        <dbReference type="Proteomes" id="UP000074914"/>
    </source>
</evidence>
<sequence>MFYAYGVLMGPMQTALHTSKTVVVGAYSVALLVSGCLSTFAGAIIDRFGGRILMGAGSVLAAALLALLSHVESVAELYLVWAGIGLAMSVTLYQPAFAVITQIFGAEYRRAITLLTLFGGFASTIFWPLTQFLLGHYGWRDTWLIYAIANLVLCVPVHALLPVFGKRSSVATTAVSANQITLAMVLREPRFYLATGAITLNALVFSAMSLHLISILQTRGVSPGHSAAIGAMVGPMQVLGRILETTIGKKATSRQVALIAIWLLPLSLALLLAPSEWLFIYGVFAAMYGIGNGVMTIVRGTLPAELYGRETYGAISGAMATPVLIAIAAGPFVASLVYSLTGGYAGTILALIGIALLGAVLFIYVSTHSSQAINLQDLQKVEP</sequence>
<keyword evidence="3 6" id="KW-0812">Transmembrane</keyword>
<keyword evidence="5 6" id="KW-0472">Membrane</keyword>
<feature type="transmembrane region" description="Helical" evidence="6">
    <location>
        <begin position="52"/>
        <end position="71"/>
    </location>
</feature>
<evidence type="ECO:0000256" key="3">
    <source>
        <dbReference type="ARBA" id="ARBA00022692"/>
    </source>
</evidence>
<name>A0ABN4MAQ4_9BURK</name>
<keyword evidence="4 6" id="KW-1133">Transmembrane helix</keyword>
<comment type="subcellular location">
    <subcellularLocation>
        <location evidence="1">Membrane</location>
        <topology evidence="1">Multi-pass membrane protein</topology>
    </subcellularLocation>
</comment>
<gene>
    <name evidence="8" type="ORF">CPter291_2659</name>
</gene>
<keyword evidence="2" id="KW-0813">Transport</keyword>
<feature type="transmembrane region" description="Helical" evidence="6">
    <location>
        <begin position="112"/>
        <end position="137"/>
    </location>
</feature>
<dbReference type="PANTHER" id="PTHR43385">
    <property type="entry name" value="RIBOFLAVIN TRANSPORTER RIBJ"/>
    <property type="match status" value="1"/>
</dbReference>
<proteinExistence type="predicted"/>
<reference evidence="8 9" key="1">
    <citation type="submission" date="2015-11" db="EMBL/GenBank/DDBJ databases">
        <title>Exploring the genomic traits of fungus-feeding bacterial genus Collimonas.</title>
        <authorList>
            <person name="Song C."/>
            <person name="Schmidt R."/>
            <person name="de Jager V."/>
            <person name="Krzyzanowska D."/>
            <person name="Jongedijk E."/>
            <person name="Cankar K."/>
            <person name="Beekwilder J."/>
            <person name="van Veen A."/>
            <person name="de Boer W."/>
            <person name="van Veen J.A."/>
            <person name="Garbeva P."/>
        </authorList>
    </citation>
    <scope>NUCLEOTIDE SEQUENCE [LARGE SCALE GENOMIC DNA]</scope>
    <source>
        <strain evidence="8 9">Ter291</strain>
    </source>
</reference>
<feature type="transmembrane region" description="Helical" evidence="6">
    <location>
        <begin position="22"/>
        <end position="45"/>
    </location>
</feature>
<feature type="transmembrane region" description="Helical" evidence="6">
    <location>
        <begin position="344"/>
        <end position="365"/>
    </location>
</feature>
<evidence type="ECO:0000259" key="7">
    <source>
        <dbReference type="PROSITE" id="PS50850"/>
    </source>
</evidence>
<organism evidence="8 9">
    <name type="scientific">Collimonas pratensis</name>
    <dbReference type="NCBI Taxonomy" id="279113"/>
    <lineage>
        <taxon>Bacteria</taxon>
        <taxon>Pseudomonadati</taxon>
        <taxon>Pseudomonadota</taxon>
        <taxon>Betaproteobacteria</taxon>
        <taxon>Burkholderiales</taxon>
        <taxon>Oxalobacteraceae</taxon>
        <taxon>Collimonas</taxon>
    </lineage>
</organism>
<evidence type="ECO:0000256" key="1">
    <source>
        <dbReference type="ARBA" id="ARBA00004141"/>
    </source>
</evidence>
<feature type="transmembrane region" description="Helical" evidence="6">
    <location>
        <begin position="191"/>
        <end position="213"/>
    </location>
</feature>
<evidence type="ECO:0000256" key="4">
    <source>
        <dbReference type="ARBA" id="ARBA00022989"/>
    </source>
</evidence>
<dbReference type="InterPro" id="IPR011701">
    <property type="entry name" value="MFS"/>
</dbReference>
<dbReference type="SUPFAM" id="SSF103473">
    <property type="entry name" value="MFS general substrate transporter"/>
    <property type="match status" value="1"/>
</dbReference>
<evidence type="ECO:0000256" key="5">
    <source>
        <dbReference type="ARBA" id="ARBA00023136"/>
    </source>
</evidence>
<dbReference type="PANTHER" id="PTHR43385:SF1">
    <property type="entry name" value="RIBOFLAVIN TRANSPORTER RIBJ"/>
    <property type="match status" value="1"/>
</dbReference>
<keyword evidence="9" id="KW-1185">Reference proteome</keyword>
<dbReference type="Proteomes" id="UP000074914">
    <property type="component" value="Chromosome"/>
</dbReference>
<dbReference type="InterPro" id="IPR036259">
    <property type="entry name" value="MFS_trans_sf"/>
</dbReference>
<dbReference type="EMBL" id="CP013236">
    <property type="protein sequence ID" value="AMP14916.1"/>
    <property type="molecule type" value="Genomic_DNA"/>
</dbReference>
<evidence type="ECO:0000256" key="2">
    <source>
        <dbReference type="ARBA" id="ARBA00022448"/>
    </source>
</evidence>
<evidence type="ECO:0000256" key="6">
    <source>
        <dbReference type="SAM" id="Phobius"/>
    </source>
</evidence>
<dbReference type="Gene3D" id="1.20.1250.20">
    <property type="entry name" value="MFS general substrate transporter like domains"/>
    <property type="match status" value="1"/>
</dbReference>
<accession>A0ABN4MAQ4</accession>
<dbReference type="InterPro" id="IPR052983">
    <property type="entry name" value="MFS_Riboflavin_Transporter"/>
</dbReference>